<evidence type="ECO:0000313" key="1">
    <source>
        <dbReference type="EMBL" id="MDR6299857.1"/>
    </source>
</evidence>
<name>A0ABU1K2M7_9FLAO</name>
<evidence type="ECO:0000313" key="2">
    <source>
        <dbReference type="Proteomes" id="UP001257659"/>
    </source>
</evidence>
<accession>A0ABU1K2M7</accession>
<organism evidence="1 2">
    <name type="scientific">Mesonia maritima</name>
    <dbReference type="NCBI Taxonomy" id="1793873"/>
    <lineage>
        <taxon>Bacteria</taxon>
        <taxon>Pseudomonadati</taxon>
        <taxon>Bacteroidota</taxon>
        <taxon>Flavobacteriia</taxon>
        <taxon>Flavobacteriales</taxon>
        <taxon>Flavobacteriaceae</taxon>
        <taxon>Mesonia</taxon>
    </lineage>
</organism>
<dbReference type="EMBL" id="JAVDQA010000001">
    <property type="protein sequence ID" value="MDR6299857.1"/>
    <property type="molecule type" value="Genomic_DNA"/>
</dbReference>
<keyword evidence="2" id="KW-1185">Reference proteome</keyword>
<proteinExistence type="predicted"/>
<gene>
    <name evidence="1" type="ORF">GGR31_000473</name>
</gene>
<comment type="caution">
    <text evidence="1">The sequence shown here is derived from an EMBL/GenBank/DDBJ whole genome shotgun (WGS) entry which is preliminary data.</text>
</comment>
<dbReference type="PROSITE" id="PS51257">
    <property type="entry name" value="PROKAR_LIPOPROTEIN"/>
    <property type="match status" value="1"/>
</dbReference>
<dbReference type="RefSeq" id="WP_309726841.1">
    <property type="nucleotide sequence ID" value="NZ_JAVDQA010000001.1"/>
</dbReference>
<protein>
    <submittedName>
        <fullName evidence="1">Uncharacterized protein</fullName>
    </submittedName>
</protein>
<dbReference type="Proteomes" id="UP001257659">
    <property type="component" value="Unassembled WGS sequence"/>
</dbReference>
<reference evidence="1 2" key="1">
    <citation type="submission" date="2023-07" db="EMBL/GenBank/DDBJ databases">
        <title>Genomic Encyclopedia of Type Strains, Phase IV (KMG-IV): sequencing the most valuable type-strain genomes for metagenomic binning, comparative biology and taxonomic classification.</title>
        <authorList>
            <person name="Goeker M."/>
        </authorList>
    </citation>
    <scope>NUCLEOTIDE SEQUENCE [LARGE SCALE GENOMIC DNA]</scope>
    <source>
        <strain evidence="1 2">DSM 102814</strain>
    </source>
</reference>
<sequence>MKKLIILLVFALGFVSCDNETDSIENCEITNLTATPGDCNGDNTYELTIDFDHQNATSQSFDLYIRNDELIGNYNLNDLPLTLPNFETSSLDDDYIKVCINDNPDCCQVIEFTPPSCLEENDCGITDLTATTGDCNGDNTYELTIDFNHQNVTNPSFDLYVRNDESIGYYSLDDLPLTLPNFETSGLDDDYIKVCINDNPDCCQVIEFTPPSCLEENECEITDLTATPGNCIGDNTYELTIDFNHQNATNQSFDLYVRNDESIGYYSLDDLPLTLPNFETSGLDDDYIKVCINDNPDCCQVIEFTPPNCLEENECEITDLTATPGNCNGDNTYELTIDFNHQNAGNSSFDLYVRNDEFVGNYNLNDLPLTLPNFELSGLQEDYIKVCINDNPDCCEVLEFLPPTCP</sequence>